<proteinExistence type="inferred from homology"/>
<dbReference type="GO" id="GO:0016651">
    <property type="term" value="F:oxidoreductase activity, acting on NAD(P)H"/>
    <property type="evidence" value="ECO:0007669"/>
    <property type="project" value="InterPro"/>
</dbReference>
<reference evidence="4 5" key="1">
    <citation type="submission" date="2013-03" db="EMBL/GenBank/DDBJ databases">
        <title>The Genome Sequence of Capronia coronata CBS 617.96.</title>
        <authorList>
            <consortium name="The Broad Institute Genomics Platform"/>
            <person name="Cuomo C."/>
            <person name="de Hoog S."/>
            <person name="Gorbushina A."/>
            <person name="Walker B."/>
            <person name="Young S.K."/>
            <person name="Zeng Q."/>
            <person name="Gargeya S."/>
            <person name="Fitzgerald M."/>
            <person name="Haas B."/>
            <person name="Abouelleil A."/>
            <person name="Allen A.W."/>
            <person name="Alvarado L."/>
            <person name="Arachchi H.M."/>
            <person name="Berlin A.M."/>
            <person name="Chapman S.B."/>
            <person name="Gainer-Dewar J."/>
            <person name="Goldberg J."/>
            <person name="Griggs A."/>
            <person name="Gujja S."/>
            <person name="Hansen M."/>
            <person name="Howarth C."/>
            <person name="Imamovic A."/>
            <person name="Ireland A."/>
            <person name="Larimer J."/>
            <person name="McCowan C."/>
            <person name="Murphy C."/>
            <person name="Pearson M."/>
            <person name="Poon T.W."/>
            <person name="Priest M."/>
            <person name="Roberts A."/>
            <person name="Saif S."/>
            <person name="Shea T."/>
            <person name="Sisk P."/>
            <person name="Sykes S."/>
            <person name="Wortman J."/>
            <person name="Nusbaum C."/>
            <person name="Birren B."/>
        </authorList>
    </citation>
    <scope>NUCLEOTIDE SEQUENCE [LARGE SCALE GENOMIC DNA]</scope>
    <source>
        <strain evidence="4 5">CBS 617.96</strain>
    </source>
</reference>
<keyword evidence="5" id="KW-1185">Reference proteome</keyword>
<dbReference type="InterPro" id="IPR020843">
    <property type="entry name" value="ER"/>
</dbReference>
<dbReference type="GeneID" id="19156221"/>
<dbReference type="InterPro" id="IPR013154">
    <property type="entry name" value="ADH-like_N"/>
</dbReference>
<protein>
    <recommendedName>
        <fullName evidence="3">Enoyl reductase (ER) domain-containing protein</fullName>
    </recommendedName>
</protein>
<dbReference type="Gene3D" id="3.40.50.720">
    <property type="entry name" value="NAD(P)-binding Rossmann-like Domain"/>
    <property type="match status" value="1"/>
</dbReference>
<dbReference type="STRING" id="1182541.W9YUJ0"/>
<gene>
    <name evidence="4" type="ORF">A1O1_01319</name>
</gene>
<dbReference type="InterPro" id="IPR011032">
    <property type="entry name" value="GroES-like_sf"/>
</dbReference>
<dbReference type="PANTHER" id="PTHR45348">
    <property type="entry name" value="HYPOTHETICAL OXIDOREDUCTASE (EUROFUNG)"/>
    <property type="match status" value="1"/>
</dbReference>
<dbReference type="Proteomes" id="UP000019484">
    <property type="component" value="Unassembled WGS sequence"/>
</dbReference>
<dbReference type="AlphaFoldDB" id="W9YUJ0"/>
<accession>W9YUJ0</accession>
<name>W9YUJ0_9EURO</name>
<dbReference type="PANTHER" id="PTHR45348:SF5">
    <property type="entry name" value="OXIDOREDUCTASE, PUTATIVE (AFU_ORTHOLOGUE AFUA_8G01420)-RELATED"/>
    <property type="match status" value="1"/>
</dbReference>
<evidence type="ECO:0000313" key="4">
    <source>
        <dbReference type="EMBL" id="EXJ96193.1"/>
    </source>
</evidence>
<dbReference type="InterPro" id="IPR036291">
    <property type="entry name" value="NAD(P)-bd_dom_sf"/>
</dbReference>
<keyword evidence="2" id="KW-0560">Oxidoreductase</keyword>
<sequence>MLEALVHHPLRVSVHRIRIPQPEAHEVLIQVHVSGTNPKDYKRPAWNAEYNGSNQGDDIAGVVAAVGSSVTQFKPGDRVGAFHRMQSRGGSYAEYAIAPEYSTFHIPSTTSFEEAATIPLAAMTAALGLFVRLGLPEPWLANAHPDTLPKGGLVVYGAASAVGAYAVQLAVRASIHPIIAVAGKGIPFVQNMLHPSQGDVVVDYRQGNESVVDAIRAAVPKGQKLEYAFDAVSEKEKSSYANICQVLDHDVGRLTLVLPAAKDDPDMPGTVTTTLTMVNSVHAGGPDRDFGYAWLRLFEAGLKDGWFKPHPYQVVPGGLDGVEEALRNLKEGKASATKYVLRIAETKELKDTTS</sequence>
<organism evidence="4 5">
    <name type="scientific">Capronia coronata CBS 617.96</name>
    <dbReference type="NCBI Taxonomy" id="1182541"/>
    <lineage>
        <taxon>Eukaryota</taxon>
        <taxon>Fungi</taxon>
        <taxon>Dikarya</taxon>
        <taxon>Ascomycota</taxon>
        <taxon>Pezizomycotina</taxon>
        <taxon>Eurotiomycetes</taxon>
        <taxon>Chaetothyriomycetidae</taxon>
        <taxon>Chaetothyriales</taxon>
        <taxon>Herpotrichiellaceae</taxon>
        <taxon>Capronia</taxon>
    </lineage>
</organism>
<evidence type="ECO:0000256" key="1">
    <source>
        <dbReference type="ARBA" id="ARBA00008072"/>
    </source>
</evidence>
<dbReference type="SMART" id="SM00829">
    <property type="entry name" value="PKS_ER"/>
    <property type="match status" value="1"/>
</dbReference>
<comment type="similarity">
    <text evidence="1">Belongs to the zinc-containing alcohol dehydrogenase family.</text>
</comment>
<dbReference type="Gene3D" id="3.90.180.10">
    <property type="entry name" value="Medium-chain alcohol dehydrogenases, catalytic domain"/>
    <property type="match status" value="1"/>
</dbReference>
<dbReference type="OrthoDB" id="3233595at2759"/>
<feature type="domain" description="Enoyl reductase (ER)" evidence="3">
    <location>
        <begin position="7"/>
        <end position="341"/>
    </location>
</feature>
<evidence type="ECO:0000256" key="2">
    <source>
        <dbReference type="ARBA" id="ARBA00023002"/>
    </source>
</evidence>
<evidence type="ECO:0000313" key="5">
    <source>
        <dbReference type="Proteomes" id="UP000019484"/>
    </source>
</evidence>
<dbReference type="EMBL" id="AMWN01000001">
    <property type="protein sequence ID" value="EXJ96193.1"/>
    <property type="molecule type" value="Genomic_DNA"/>
</dbReference>
<dbReference type="CDD" id="cd08249">
    <property type="entry name" value="enoyl_reductase_like"/>
    <property type="match status" value="1"/>
</dbReference>
<dbReference type="InterPro" id="IPR047122">
    <property type="entry name" value="Trans-enoyl_RdTase-like"/>
</dbReference>
<dbReference type="HOGENOM" id="CLU_026673_16_0_1"/>
<dbReference type="eggNOG" id="KOG1198">
    <property type="taxonomic scope" value="Eukaryota"/>
</dbReference>
<dbReference type="SUPFAM" id="SSF50129">
    <property type="entry name" value="GroES-like"/>
    <property type="match status" value="1"/>
</dbReference>
<dbReference type="SUPFAM" id="SSF51735">
    <property type="entry name" value="NAD(P)-binding Rossmann-fold domains"/>
    <property type="match status" value="1"/>
</dbReference>
<dbReference type="RefSeq" id="XP_007720422.1">
    <property type="nucleotide sequence ID" value="XM_007722232.1"/>
</dbReference>
<evidence type="ECO:0000259" key="3">
    <source>
        <dbReference type="SMART" id="SM00829"/>
    </source>
</evidence>
<comment type="caution">
    <text evidence="4">The sequence shown here is derived from an EMBL/GenBank/DDBJ whole genome shotgun (WGS) entry which is preliminary data.</text>
</comment>
<dbReference type="Pfam" id="PF08240">
    <property type="entry name" value="ADH_N"/>
    <property type="match status" value="1"/>
</dbReference>